<evidence type="ECO:0000313" key="3">
    <source>
        <dbReference type="EMBL" id="MCL1125949.1"/>
    </source>
</evidence>
<comment type="similarity">
    <text evidence="1">Belongs to the N-acylglucosamine 2-epimerase family.</text>
</comment>
<evidence type="ECO:0000256" key="1">
    <source>
        <dbReference type="ARBA" id="ARBA00008558"/>
    </source>
</evidence>
<keyword evidence="2" id="KW-0413">Isomerase</keyword>
<dbReference type="EMBL" id="JAKIKS010000067">
    <property type="protein sequence ID" value="MCL1125949.1"/>
    <property type="molecule type" value="Genomic_DNA"/>
</dbReference>
<name>A0ABT0LEG5_9GAMM</name>
<dbReference type="InterPro" id="IPR008928">
    <property type="entry name" value="6-hairpin_glycosidase_sf"/>
</dbReference>
<gene>
    <name evidence="3" type="ORF">L2764_16090</name>
</gene>
<dbReference type="Gene3D" id="1.50.10.10">
    <property type="match status" value="1"/>
</dbReference>
<dbReference type="RefSeq" id="WP_248941280.1">
    <property type="nucleotide sequence ID" value="NZ_JAKIKS010000067.1"/>
</dbReference>
<protein>
    <submittedName>
        <fullName evidence="3">AGE family epimerase/isomerase</fullName>
    </submittedName>
</protein>
<dbReference type="CDD" id="cd00249">
    <property type="entry name" value="AGE"/>
    <property type="match status" value="1"/>
</dbReference>
<evidence type="ECO:0000313" key="4">
    <source>
        <dbReference type="Proteomes" id="UP001203423"/>
    </source>
</evidence>
<dbReference type="Proteomes" id="UP001203423">
    <property type="component" value="Unassembled WGS sequence"/>
</dbReference>
<dbReference type="SUPFAM" id="SSF48208">
    <property type="entry name" value="Six-hairpin glycosidases"/>
    <property type="match status" value="1"/>
</dbReference>
<dbReference type="InterPro" id="IPR012341">
    <property type="entry name" value="6hp_glycosidase-like_sf"/>
</dbReference>
<organism evidence="3 4">
    <name type="scientific">Shewanella surugensis</name>
    <dbReference type="NCBI Taxonomy" id="212020"/>
    <lineage>
        <taxon>Bacteria</taxon>
        <taxon>Pseudomonadati</taxon>
        <taxon>Pseudomonadota</taxon>
        <taxon>Gammaproteobacteria</taxon>
        <taxon>Alteromonadales</taxon>
        <taxon>Shewanellaceae</taxon>
        <taxon>Shewanella</taxon>
    </lineage>
</organism>
<accession>A0ABT0LEG5</accession>
<reference evidence="3 4" key="1">
    <citation type="submission" date="2022-01" db="EMBL/GenBank/DDBJ databases">
        <title>Whole genome-based taxonomy of the Shewanellaceae.</title>
        <authorList>
            <person name="Martin-Rodriguez A.J."/>
        </authorList>
    </citation>
    <scope>NUCLEOTIDE SEQUENCE [LARGE SCALE GENOMIC DNA]</scope>
    <source>
        <strain evidence="3 4">DSM 17177</strain>
    </source>
</reference>
<comment type="caution">
    <text evidence="3">The sequence shown here is derived from an EMBL/GenBank/DDBJ whole genome shotgun (WGS) entry which is preliminary data.</text>
</comment>
<evidence type="ECO:0000256" key="2">
    <source>
        <dbReference type="ARBA" id="ARBA00023235"/>
    </source>
</evidence>
<dbReference type="InterPro" id="IPR010819">
    <property type="entry name" value="AGE/CE"/>
</dbReference>
<keyword evidence="4" id="KW-1185">Reference proteome</keyword>
<dbReference type="PANTHER" id="PTHR15108">
    <property type="entry name" value="N-ACYLGLUCOSAMINE-2-EPIMERASE"/>
    <property type="match status" value="1"/>
</dbReference>
<dbReference type="Pfam" id="PF07221">
    <property type="entry name" value="GlcNAc_2-epim"/>
    <property type="match status" value="1"/>
</dbReference>
<proteinExistence type="inferred from homology"/>
<sequence>MDKQSPPTYPTFQDPHFLKDHIKQTMAFYHPNCINKDNGFFQNFSTNGYIYNTKDRHLVSSCRFIFNYAMATIEFNQQDYLKVVQHGIDFIETIHKNPKTGGYAWQLSDNNIIDDTNHCYGLAFVLLSHSVALKAGILSSKDIIEQTWQQLEKYFWDEEYGLYRDEYNADFTHLGDYRGQNANMHMCEAMLTAFEVTLDNKFLRRAYLLAHNITVRQAAFSHGLIWEHYTSDWKIDWHYNKDDPKNLYRPWGYQPGHQTEWAKLLCILYRHQPEPWMIERAEFLFNAAVDTAWDHTNGGIFYGFSPNGDICDSDKYFWVQAESFATAALMAITTGKDKYWHWYQKIWAYSWEHMIDHQHGAWYFILDANNNHYNDIKSPAGGKTDYHTMGACYEVIKALQLKEKAS</sequence>
<dbReference type="InterPro" id="IPR034116">
    <property type="entry name" value="AGE_dom"/>
</dbReference>